<reference evidence="3" key="1">
    <citation type="submission" date="2015-10" db="EMBL/GenBank/DDBJ databases">
        <title>Description of Candidatus Tenderia electrophaga gen. nov, sp. nov., an Uncultivated Electroautotroph from a Biocathode Enrichment.</title>
        <authorList>
            <person name="Eddie B.J."/>
            <person name="Malanoski A.P."/>
            <person name="Wang Z."/>
            <person name="Hall R.J."/>
            <person name="Oh S.D."/>
            <person name="Heiner C."/>
            <person name="Lin B."/>
            <person name="Strycharz-Glaven S.M."/>
        </authorList>
    </citation>
    <scope>NUCLEOTIDE SEQUENCE [LARGE SCALE GENOMIC DNA]</scope>
    <source>
        <strain evidence="3">NRL1</strain>
    </source>
</reference>
<keyword evidence="4" id="KW-1185">Reference proteome</keyword>
<evidence type="ECO:0000259" key="2">
    <source>
        <dbReference type="Pfam" id="PF07603"/>
    </source>
</evidence>
<gene>
    <name evidence="3" type="ORF">Tel_05965</name>
</gene>
<feature type="domain" description="Lcl C-terminal" evidence="2">
    <location>
        <begin position="42"/>
        <end position="168"/>
    </location>
</feature>
<dbReference type="KEGG" id="tee:Tel_05965"/>
<accession>A0A0S2TCB7</accession>
<evidence type="ECO:0000256" key="1">
    <source>
        <dbReference type="SAM" id="SignalP"/>
    </source>
</evidence>
<name>A0A0S2TCB7_9GAMM</name>
<evidence type="ECO:0000313" key="3">
    <source>
        <dbReference type="EMBL" id="ALP52733.1"/>
    </source>
</evidence>
<sequence>MLKRIFVLLFIVSCCSSAWAESCRDDRSASTPSSRFTTHGDTVTDQDTKLSWMRCAVGQRWNGTSCIGTVQHLDWQQAMAHVERINALRLGGHSDWRMPVVPELASIVERKCFNPRMNTEVFAGAPSVIFWTAMEKMGRPDYAYTLDFGAGAARATDKHHAAAVRLVRGGPWWEPPRMSQR</sequence>
<keyword evidence="1" id="KW-0732">Signal</keyword>
<dbReference type="PANTHER" id="PTHR35812">
    <property type="entry name" value="LIPOPROTEIN"/>
    <property type="match status" value="1"/>
</dbReference>
<dbReference type="Pfam" id="PF07603">
    <property type="entry name" value="Lcl_C"/>
    <property type="match status" value="1"/>
</dbReference>
<proteinExistence type="predicted"/>
<dbReference type="Proteomes" id="UP000055136">
    <property type="component" value="Chromosome"/>
</dbReference>
<dbReference type="STRING" id="1748243.Tel_05965"/>
<feature type="signal peptide" evidence="1">
    <location>
        <begin position="1"/>
        <end position="20"/>
    </location>
</feature>
<dbReference type="PANTHER" id="PTHR35812:SF1">
    <property type="entry name" value="LIPOPROTEIN"/>
    <property type="match status" value="1"/>
</dbReference>
<dbReference type="EMBL" id="CP013099">
    <property type="protein sequence ID" value="ALP52733.1"/>
    <property type="molecule type" value="Genomic_DNA"/>
</dbReference>
<organism evidence="3 4">
    <name type="scientific">Candidatus Tenderia electrophaga</name>
    <dbReference type="NCBI Taxonomy" id="1748243"/>
    <lineage>
        <taxon>Bacteria</taxon>
        <taxon>Pseudomonadati</taxon>
        <taxon>Pseudomonadota</taxon>
        <taxon>Gammaproteobacteria</taxon>
        <taxon>Candidatus Tenderiales</taxon>
        <taxon>Candidatus Tenderiaceae</taxon>
        <taxon>Candidatus Tenderia</taxon>
    </lineage>
</organism>
<feature type="chain" id="PRO_5006604915" description="Lcl C-terminal domain-containing protein" evidence="1">
    <location>
        <begin position="21"/>
        <end position="181"/>
    </location>
</feature>
<evidence type="ECO:0000313" key="4">
    <source>
        <dbReference type="Proteomes" id="UP000055136"/>
    </source>
</evidence>
<protein>
    <recommendedName>
        <fullName evidence="2">Lcl C-terminal domain-containing protein</fullName>
    </recommendedName>
</protein>
<dbReference type="InterPro" id="IPR011460">
    <property type="entry name" value="Lcl_C"/>
</dbReference>
<dbReference type="AlphaFoldDB" id="A0A0S2TCB7"/>